<gene>
    <name evidence="2" type="ORF">ACG00Y_15120</name>
</gene>
<dbReference type="InterPro" id="IPR035093">
    <property type="entry name" value="RelE/ParE_toxin_dom_sf"/>
</dbReference>
<comment type="caution">
    <text evidence="2">The sequence shown here is derived from an EMBL/GenBank/DDBJ whole genome shotgun (WGS) entry which is preliminary data.</text>
</comment>
<dbReference type="EMBL" id="JBIGHV010000005">
    <property type="protein sequence ID" value="MFG6431259.1"/>
    <property type="molecule type" value="Genomic_DNA"/>
</dbReference>
<reference evidence="2 3" key="1">
    <citation type="submission" date="2024-08" db="EMBL/GenBank/DDBJ databases">
        <authorList>
            <person name="Lu H."/>
        </authorList>
    </citation>
    <scope>NUCLEOTIDE SEQUENCE [LARGE SCALE GENOMIC DNA]</scope>
    <source>
        <strain evidence="2 3">LYH14W</strain>
    </source>
</reference>
<evidence type="ECO:0000313" key="2">
    <source>
        <dbReference type="EMBL" id="MFG6431259.1"/>
    </source>
</evidence>
<evidence type="ECO:0000313" key="3">
    <source>
        <dbReference type="Proteomes" id="UP001606210"/>
    </source>
</evidence>
<dbReference type="InterPro" id="IPR007712">
    <property type="entry name" value="RelE/ParE_toxin"/>
</dbReference>
<dbReference type="Pfam" id="PF05016">
    <property type="entry name" value="ParE_toxin"/>
    <property type="match status" value="1"/>
</dbReference>
<keyword evidence="1" id="KW-1277">Toxin-antitoxin system</keyword>
<proteinExistence type="predicted"/>
<evidence type="ECO:0000256" key="1">
    <source>
        <dbReference type="ARBA" id="ARBA00022649"/>
    </source>
</evidence>
<dbReference type="Proteomes" id="UP001606210">
    <property type="component" value="Unassembled WGS sequence"/>
</dbReference>
<name>A0ABW7F572_9BURK</name>
<keyword evidence="3" id="KW-1185">Reference proteome</keyword>
<organism evidence="2 3">
    <name type="scientific">Pelomonas parva</name>
    <dbReference type="NCBI Taxonomy" id="3299032"/>
    <lineage>
        <taxon>Bacteria</taxon>
        <taxon>Pseudomonadati</taxon>
        <taxon>Pseudomonadota</taxon>
        <taxon>Betaproteobacteria</taxon>
        <taxon>Burkholderiales</taxon>
        <taxon>Sphaerotilaceae</taxon>
        <taxon>Roseateles</taxon>
    </lineage>
</organism>
<protein>
    <submittedName>
        <fullName evidence="2">Type II toxin-antitoxin system RelE/ParE family toxin</fullName>
    </submittedName>
</protein>
<sequence>MSYVLSPEAEGELSDAASFCRTHFGPVAAESFLATFESKVRLIADFPGVGTATSKGRRLYPIGRYPFSILYRTEAGVVRISAIAHHGRRPAYWQGRP</sequence>
<dbReference type="RefSeq" id="WP_394480187.1">
    <property type="nucleotide sequence ID" value="NZ_JBIGHV010000005.1"/>
</dbReference>
<accession>A0ABW7F572</accession>
<dbReference type="Gene3D" id="3.30.2310.20">
    <property type="entry name" value="RelE-like"/>
    <property type="match status" value="1"/>
</dbReference>